<evidence type="ECO:0000313" key="2">
    <source>
        <dbReference type="EMBL" id="MCH98801.1"/>
    </source>
</evidence>
<keyword evidence="3" id="KW-1185">Reference proteome</keyword>
<organism evidence="2 3">
    <name type="scientific">Trifolium medium</name>
    <dbReference type="NCBI Taxonomy" id="97028"/>
    <lineage>
        <taxon>Eukaryota</taxon>
        <taxon>Viridiplantae</taxon>
        <taxon>Streptophyta</taxon>
        <taxon>Embryophyta</taxon>
        <taxon>Tracheophyta</taxon>
        <taxon>Spermatophyta</taxon>
        <taxon>Magnoliopsida</taxon>
        <taxon>eudicotyledons</taxon>
        <taxon>Gunneridae</taxon>
        <taxon>Pentapetalae</taxon>
        <taxon>rosids</taxon>
        <taxon>fabids</taxon>
        <taxon>Fabales</taxon>
        <taxon>Fabaceae</taxon>
        <taxon>Papilionoideae</taxon>
        <taxon>50 kb inversion clade</taxon>
        <taxon>NPAAA clade</taxon>
        <taxon>Hologalegina</taxon>
        <taxon>IRL clade</taxon>
        <taxon>Trifolieae</taxon>
        <taxon>Trifolium</taxon>
    </lineage>
</organism>
<name>A0A392NH43_9FABA</name>
<feature type="non-terminal residue" evidence="2">
    <location>
        <position position="140"/>
    </location>
</feature>
<accession>A0A392NH43</accession>
<dbReference type="EMBL" id="LXQA010038563">
    <property type="protein sequence ID" value="MCH98801.1"/>
    <property type="molecule type" value="Genomic_DNA"/>
</dbReference>
<feature type="compositionally biased region" description="Low complexity" evidence="1">
    <location>
        <begin position="55"/>
        <end position="67"/>
    </location>
</feature>
<evidence type="ECO:0000256" key="1">
    <source>
        <dbReference type="SAM" id="MobiDB-lite"/>
    </source>
</evidence>
<comment type="caution">
    <text evidence="2">The sequence shown here is derived from an EMBL/GenBank/DDBJ whole genome shotgun (WGS) entry which is preliminary data.</text>
</comment>
<evidence type="ECO:0000313" key="3">
    <source>
        <dbReference type="Proteomes" id="UP000265520"/>
    </source>
</evidence>
<proteinExistence type="predicted"/>
<dbReference type="AlphaFoldDB" id="A0A392NH43"/>
<sequence length="140" mass="15722">MLCFVNQLGPSDAGGLSDTDDEVNDDIRSHFNELPQKRVPQKGGETGESVRPLISGCWDDGSPSGGDSRSEDAFPCVPHFRRSWSHRHFKRNPRAYFFGVDELNPSELALHHQLLAYSAKLKGGFINTRNVLSQENRLQR</sequence>
<reference evidence="2 3" key="1">
    <citation type="journal article" date="2018" name="Front. Plant Sci.">
        <title>Red Clover (Trifolium pratense) and Zigzag Clover (T. medium) - A Picture of Genomic Similarities and Differences.</title>
        <authorList>
            <person name="Dluhosova J."/>
            <person name="Istvanek J."/>
            <person name="Nedelnik J."/>
            <person name="Repkova J."/>
        </authorList>
    </citation>
    <scope>NUCLEOTIDE SEQUENCE [LARGE SCALE GENOMIC DNA]</scope>
    <source>
        <strain evidence="3">cv. 10/8</strain>
        <tissue evidence="2">Leaf</tissue>
    </source>
</reference>
<dbReference type="Proteomes" id="UP000265520">
    <property type="component" value="Unassembled WGS sequence"/>
</dbReference>
<protein>
    <submittedName>
        <fullName evidence="2">Uncharacterized protein</fullName>
    </submittedName>
</protein>
<feature type="region of interest" description="Disordered" evidence="1">
    <location>
        <begin position="34"/>
        <end position="71"/>
    </location>
</feature>